<dbReference type="Gene3D" id="3.30.200.20">
    <property type="entry name" value="Phosphorylase Kinase, domain 1"/>
    <property type="match status" value="1"/>
</dbReference>
<feature type="region of interest" description="Disordered" evidence="1">
    <location>
        <begin position="614"/>
        <end position="642"/>
    </location>
</feature>
<feature type="domain" description="Protein kinase" evidence="2">
    <location>
        <begin position="762"/>
        <end position="830"/>
    </location>
</feature>
<feature type="compositionally biased region" description="Polar residues" evidence="1">
    <location>
        <begin position="149"/>
        <end position="158"/>
    </location>
</feature>
<gene>
    <name evidence="3" type="ORF">OPV22_009018</name>
</gene>
<protein>
    <recommendedName>
        <fullName evidence="2">Protein kinase domain-containing protein</fullName>
    </recommendedName>
</protein>
<dbReference type="AlphaFoldDB" id="A0AAV8R7W6"/>
<feature type="region of interest" description="Disordered" evidence="1">
    <location>
        <begin position="206"/>
        <end position="588"/>
    </location>
</feature>
<feature type="region of interest" description="Disordered" evidence="1">
    <location>
        <begin position="141"/>
        <end position="162"/>
    </location>
</feature>
<feature type="compositionally biased region" description="Basic and acidic residues" evidence="1">
    <location>
        <begin position="236"/>
        <end position="286"/>
    </location>
</feature>
<evidence type="ECO:0000313" key="3">
    <source>
        <dbReference type="EMBL" id="KAJ8498466.1"/>
    </source>
</evidence>
<evidence type="ECO:0000256" key="1">
    <source>
        <dbReference type="SAM" id="MobiDB-lite"/>
    </source>
</evidence>
<accession>A0AAV8R7W6</accession>
<organism evidence="3 4">
    <name type="scientific">Ensete ventricosum</name>
    <name type="common">Abyssinian banana</name>
    <name type="synonym">Musa ensete</name>
    <dbReference type="NCBI Taxonomy" id="4639"/>
    <lineage>
        <taxon>Eukaryota</taxon>
        <taxon>Viridiplantae</taxon>
        <taxon>Streptophyta</taxon>
        <taxon>Embryophyta</taxon>
        <taxon>Tracheophyta</taxon>
        <taxon>Spermatophyta</taxon>
        <taxon>Magnoliopsida</taxon>
        <taxon>Liliopsida</taxon>
        <taxon>Zingiberales</taxon>
        <taxon>Musaceae</taxon>
        <taxon>Ensete</taxon>
    </lineage>
</organism>
<feature type="compositionally biased region" description="Basic and acidic residues" evidence="1">
    <location>
        <begin position="629"/>
        <end position="642"/>
    </location>
</feature>
<name>A0AAV8R7W6_ENSVE</name>
<dbReference type="EMBL" id="JAQQAF010000003">
    <property type="protein sequence ID" value="KAJ8498466.1"/>
    <property type="molecule type" value="Genomic_DNA"/>
</dbReference>
<sequence length="830" mass="94397">MASEELPSPTSSRKHRRSSDDHGAEASSKRRKHHHRRHRHRGRHGRESDGGIEVADPASDPEAASVVAAIETVDDEREEGEILEEDEERAGVNGAAAHGLNVESDGVDASSDLATPGAKDATSAKSFEVLIHNQNGLTDAKMLEPAPSCENSSYTDQAKPTGDISDGDTFIRKAENLSLSHVVKKTVIQGETRLCQLELSGENEIKHKHQDRNDIKIRVRSRSPGERTPAAKHRKRDDPEDRDSGSVSERLDSKQYLESKDSSRRASDRIRSILPKTLRDGDRDTRTSPSISRHHDEGYHRIRSSSHDHTRRQSYEKILEPSADGNDQIDSHGNRQGDSDRYHALDRYAARSQAKDKINERESSGNRNDDRHGSREGERNGERNSSIVRERDIVDSNERHHRERRSSSYSRYNRGEGRHGSRERDREKERNSSSYRDRDKVDLDKGVHKQREGSSDYSRYNRREANDRARDEPSDIRDNFLQRERLRDGGHGRDRDGDDRDKNRARHKEVYAHEGRNQRVQFETDKRSSRDRHRESRHSKYDGVEHHRGISRSKDDGSSKDIPKADKQKLIREEEEEDYQEKIEQQLAKQDEEDIDKIKEESRRRRQAILEKYRQRHLQQVESSSDGNKNAEKASLEKETSHGFHATCADNKVISEELENVHRSGDVYDADLSFTVGKSPMQEGDLTAKKMNNVGGLGEGTPKSERSADMFSDDIFGESPVGVCKMGKGEGPQIDRSYLYDNWDDAEGYYSYRFGEVLDGRYEVIAAHGKGVFSTVVRAKDLKAGKGDPEEVAVKIIRNNDTMYKAGQDELVILKKLAGADPEDRRHCVS</sequence>
<proteinExistence type="predicted"/>
<dbReference type="Proteomes" id="UP001222027">
    <property type="component" value="Unassembled WGS sequence"/>
</dbReference>
<keyword evidence="4" id="KW-1185">Reference proteome</keyword>
<dbReference type="PROSITE" id="PS50011">
    <property type="entry name" value="PROTEIN_KINASE_DOM"/>
    <property type="match status" value="1"/>
</dbReference>
<feature type="compositionally biased region" description="Basic residues" evidence="1">
    <location>
        <begin position="29"/>
        <end position="44"/>
    </location>
</feature>
<dbReference type="SUPFAM" id="SSF56112">
    <property type="entry name" value="Protein kinase-like (PK-like)"/>
    <property type="match status" value="1"/>
</dbReference>
<dbReference type="InterPro" id="IPR000719">
    <property type="entry name" value="Prot_kinase_dom"/>
</dbReference>
<feature type="compositionally biased region" description="Basic and acidic residues" evidence="1">
    <location>
        <begin position="293"/>
        <end position="319"/>
    </location>
</feature>
<feature type="compositionally biased region" description="Basic and acidic residues" evidence="1">
    <location>
        <begin position="18"/>
        <end position="28"/>
    </location>
</feature>
<feature type="compositionally biased region" description="Polar residues" evidence="1">
    <location>
        <begin position="618"/>
        <end position="628"/>
    </location>
</feature>
<dbReference type="FunFam" id="3.30.200.20:FF:000123">
    <property type="entry name" value="serine/threonine-protein kinase PRP4 homolog"/>
    <property type="match status" value="1"/>
</dbReference>
<dbReference type="InterPro" id="IPR011009">
    <property type="entry name" value="Kinase-like_dom_sf"/>
</dbReference>
<dbReference type="GO" id="GO:0005524">
    <property type="term" value="F:ATP binding"/>
    <property type="evidence" value="ECO:0007669"/>
    <property type="project" value="InterPro"/>
</dbReference>
<dbReference type="GO" id="GO:0004672">
    <property type="term" value="F:protein kinase activity"/>
    <property type="evidence" value="ECO:0007669"/>
    <property type="project" value="InterPro"/>
</dbReference>
<feature type="compositionally biased region" description="Basic and acidic residues" evidence="1">
    <location>
        <begin position="329"/>
        <end position="400"/>
    </location>
</feature>
<feature type="region of interest" description="Disordered" evidence="1">
    <location>
        <begin position="1"/>
        <end position="98"/>
    </location>
</feature>
<reference evidence="3 4" key="1">
    <citation type="submission" date="2022-12" db="EMBL/GenBank/DDBJ databases">
        <title>Chromosome-scale assembly of the Ensete ventricosum genome.</title>
        <authorList>
            <person name="Dussert Y."/>
            <person name="Stocks J."/>
            <person name="Wendawek A."/>
            <person name="Woldeyes F."/>
            <person name="Nichols R.A."/>
            <person name="Borrell J.S."/>
        </authorList>
    </citation>
    <scope>NUCLEOTIDE SEQUENCE [LARGE SCALE GENOMIC DNA]</scope>
    <source>
        <strain evidence="4">cv. Maze</strain>
        <tissue evidence="3">Seeds</tissue>
    </source>
</reference>
<feature type="compositionally biased region" description="Acidic residues" evidence="1">
    <location>
        <begin position="72"/>
        <end position="88"/>
    </location>
</feature>
<comment type="caution">
    <text evidence="3">The sequence shown here is derived from an EMBL/GenBank/DDBJ whole genome shotgun (WGS) entry which is preliminary data.</text>
</comment>
<evidence type="ECO:0000313" key="4">
    <source>
        <dbReference type="Proteomes" id="UP001222027"/>
    </source>
</evidence>
<evidence type="ECO:0000259" key="2">
    <source>
        <dbReference type="PROSITE" id="PS50011"/>
    </source>
</evidence>
<feature type="compositionally biased region" description="Basic and acidic residues" evidence="1">
    <location>
        <begin position="413"/>
        <end position="572"/>
    </location>
</feature>